<sequence>MAGGPRPPAISKRASFRGSPSLLTVTTDTYNCVSGHGLPEFPDLIKYPIPGIIDAAHILPPLGTLTVYNDETCVDVSPLAPFNRKNWKDEYLMIQLLSI</sequence>
<dbReference type="Proteomes" id="UP000235653">
    <property type="component" value="Unassembled WGS sequence"/>
</dbReference>
<organism evidence="1 2">
    <name type="scientific">Dehalogenimonas etheniformans</name>
    <dbReference type="NCBI Taxonomy" id="1536648"/>
    <lineage>
        <taxon>Bacteria</taxon>
        <taxon>Bacillati</taxon>
        <taxon>Chloroflexota</taxon>
        <taxon>Dehalococcoidia</taxon>
        <taxon>Dehalococcoidales</taxon>
        <taxon>Dehalococcoidaceae</taxon>
        <taxon>Dehalogenimonas</taxon>
    </lineage>
</organism>
<comment type="caution">
    <text evidence="1">The sequence shown here is derived from an EMBL/GenBank/DDBJ whole genome shotgun (WGS) entry which is preliminary data.</text>
</comment>
<dbReference type="EMBL" id="JQAN02000009">
    <property type="protein sequence ID" value="PPD58110.1"/>
    <property type="molecule type" value="Genomic_DNA"/>
</dbReference>
<dbReference type="AlphaFoldDB" id="A0A2P5P749"/>
<evidence type="ECO:0000313" key="1">
    <source>
        <dbReference type="EMBL" id="PPD58110.1"/>
    </source>
</evidence>
<name>A0A2P5P749_9CHLR</name>
<reference evidence="1 2" key="1">
    <citation type="journal article" date="2017" name="ISME J.">
        <title>Grape pomace compost harbors organohalide-respiring Dehalogenimonas species with novel reductive dehalogenase genes.</title>
        <authorList>
            <person name="Yang Y."/>
            <person name="Higgins S.A."/>
            <person name="Yan J."/>
            <person name="Simsir B."/>
            <person name="Chourey K."/>
            <person name="Iyer R."/>
            <person name="Hettich R.L."/>
            <person name="Baldwin B."/>
            <person name="Ogles D.M."/>
            <person name="Loffler F.E."/>
        </authorList>
    </citation>
    <scope>NUCLEOTIDE SEQUENCE [LARGE SCALE GENOMIC DNA]</scope>
    <source>
        <strain evidence="1 2">GP</strain>
    </source>
</reference>
<gene>
    <name evidence="1" type="ORF">JP09_004765</name>
</gene>
<protein>
    <submittedName>
        <fullName evidence="1">Uncharacterized protein</fullName>
    </submittedName>
</protein>
<keyword evidence="2" id="KW-1185">Reference proteome</keyword>
<proteinExistence type="predicted"/>
<accession>A0A2P5P749</accession>
<evidence type="ECO:0000313" key="2">
    <source>
        <dbReference type="Proteomes" id="UP000235653"/>
    </source>
</evidence>